<keyword evidence="7" id="KW-0862">Zinc</keyword>
<dbReference type="PANTHER" id="PTHR22937:SF222">
    <property type="entry name" value="RING-TYPE E3 UBIQUITIN TRANSFERASE"/>
    <property type="match status" value="1"/>
</dbReference>
<evidence type="ECO:0000256" key="2">
    <source>
        <dbReference type="ARBA" id="ARBA00012483"/>
    </source>
</evidence>
<keyword evidence="6" id="KW-0833">Ubl conjugation pathway</keyword>
<evidence type="ECO:0000256" key="5">
    <source>
        <dbReference type="ARBA" id="ARBA00022771"/>
    </source>
</evidence>
<evidence type="ECO:0000256" key="7">
    <source>
        <dbReference type="ARBA" id="ARBA00022833"/>
    </source>
</evidence>
<evidence type="ECO:0000256" key="3">
    <source>
        <dbReference type="ARBA" id="ARBA00022679"/>
    </source>
</evidence>
<dbReference type="EMBL" id="JAGGNH010000005">
    <property type="protein sequence ID" value="KAJ0971639.1"/>
    <property type="molecule type" value="Genomic_DNA"/>
</dbReference>
<dbReference type="GO" id="GO:0008270">
    <property type="term" value="F:zinc ion binding"/>
    <property type="evidence" value="ECO:0007669"/>
    <property type="project" value="UniProtKB-KW"/>
</dbReference>
<dbReference type="InterPro" id="IPR013083">
    <property type="entry name" value="Znf_RING/FYVE/PHD"/>
</dbReference>
<dbReference type="Pfam" id="PF13639">
    <property type="entry name" value="zf-RING_2"/>
    <property type="match status" value="1"/>
</dbReference>
<protein>
    <recommendedName>
        <fullName evidence="2">RING-type E3 ubiquitin transferase</fullName>
        <ecNumber evidence="2">2.3.2.27</ecNumber>
    </recommendedName>
</protein>
<keyword evidence="5 8" id="KW-0863">Zinc-finger</keyword>
<organism evidence="11 12">
    <name type="scientific">Dioscorea zingiberensis</name>
    <dbReference type="NCBI Taxonomy" id="325984"/>
    <lineage>
        <taxon>Eukaryota</taxon>
        <taxon>Viridiplantae</taxon>
        <taxon>Streptophyta</taxon>
        <taxon>Embryophyta</taxon>
        <taxon>Tracheophyta</taxon>
        <taxon>Spermatophyta</taxon>
        <taxon>Magnoliopsida</taxon>
        <taxon>Liliopsida</taxon>
        <taxon>Dioscoreales</taxon>
        <taxon>Dioscoreaceae</taxon>
        <taxon>Dioscorea</taxon>
    </lineage>
</organism>
<dbReference type="InterPro" id="IPR001841">
    <property type="entry name" value="Znf_RING"/>
</dbReference>
<dbReference type="PROSITE" id="PS50089">
    <property type="entry name" value="ZF_RING_2"/>
    <property type="match status" value="1"/>
</dbReference>
<dbReference type="EC" id="2.3.2.27" evidence="2"/>
<evidence type="ECO:0000256" key="8">
    <source>
        <dbReference type="PROSITE-ProRule" id="PRU00175"/>
    </source>
</evidence>
<dbReference type="SUPFAM" id="SSF57850">
    <property type="entry name" value="RING/U-box"/>
    <property type="match status" value="1"/>
</dbReference>
<evidence type="ECO:0000259" key="10">
    <source>
        <dbReference type="PROSITE" id="PS50089"/>
    </source>
</evidence>
<keyword evidence="12" id="KW-1185">Reference proteome</keyword>
<dbReference type="PANTHER" id="PTHR22937">
    <property type="entry name" value="E3 UBIQUITIN-PROTEIN LIGASE RNF165"/>
    <property type="match status" value="1"/>
</dbReference>
<gene>
    <name evidence="11" type="ORF">J5N97_019598</name>
</gene>
<accession>A0A9D5CF00</accession>
<dbReference type="OrthoDB" id="8062037at2759"/>
<dbReference type="Proteomes" id="UP001085076">
    <property type="component" value="Miscellaneous, Linkage group lg05"/>
</dbReference>
<evidence type="ECO:0000256" key="4">
    <source>
        <dbReference type="ARBA" id="ARBA00022723"/>
    </source>
</evidence>
<reference evidence="11" key="2">
    <citation type="journal article" date="2022" name="Hortic Res">
        <title>The genome of Dioscorea zingiberensis sheds light on the biosynthesis, origin and evolution of the medicinally important diosgenin saponins.</title>
        <authorList>
            <person name="Li Y."/>
            <person name="Tan C."/>
            <person name="Li Z."/>
            <person name="Guo J."/>
            <person name="Li S."/>
            <person name="Chen X."/>
            <person name="Wang C."/>
            <person name="Dai X."/>
            <person name="Yang H."/>
            <person name="Song W."/>
            <person name="Hou L."/>
            <person name="Xu J."/>
            <person name="Tong Z."/>
            <person name="Xu A."/>
            <person name="Yuan X."/>
            <person name="Wang W."/>
            <person name="Yang Q."/>
            <person name="Chen L."/>
            <person name="Sun Z."/>
            <person name="Wang K."/>
            <person name="Pan B."/>
            <person name="Chen J."/>
            <person name="Bao Y."/>
            <person name="Liu F."/>
            <person name="Qi X."/>
            <person name="Gang D.R."/>
            <person name="Wen J."/>
            <person name="Li J."/>
        </authorList>
    </citation>
    <scope>NUCLEOTIDE SEQUENCE</scope>
    <source>
        <strain evidence="11">Dzin_1.0</strain>
    </source>
</reference>
<dbReference type="SMART" id="SM00184">
    <property type="entry name" value="RING"/>
    <property type="match status" value="1"/>
</dbReference>
<keyword evidence="3" id="KW-0808">Transferase</keyword>
<evidence type="ECO:0000313" key="11">
    <source>
        <dbReference type="EMBL" id="KAJ0971639.1"/>
    </source>
</evidence>
<evidence type="ECO:0000256" key="1">
    <source>
        <dbReference type="ARBA" id="ARBA00000900"/>
    </source>
</evidence>
<feature type="region of interest" description="Disordered" evidence="9">
    <location>
        <begin position="199"/>
        <end position="236"/>
    </location>
</feature>
<comment type="catalytic activity">
    <reaction evidence="1">
        <text>S-ubiquitinyl-[E2 ubiquitin-conjugating enzyme]-L-cysteine + [acceptor protein]-L-lysine = [E2 ubiquitin-conjugating enzyme]-L-cysteine + N(6)-ubiquitinyl-[acceptor protein]-L-lysine.</text>
        <dbReference type="EC" id="2.3.2.27"/>
    </reaction>
</comment>
<name>A0A9D5CF00_9LILI</name>
<dbReference type="InterPro" id="IPR045191">
    <property type="entry name" value="MBR1/2-like"/>
</dbReference>
<evidence type="ECO:0000256" key="9">
    <source>
        <dbReference type="SAM" id="MobiDB-lite"/>
    </source>
</evidence>
<dbReference type="Gene3D" id="3.30.40.10">
    <property type="entry name" value="Zinc/RING finger domain, C3HC4 (zinc finger)"/>
    <property type="match status" value="1"/>
</dbReference>
<dbReference type="AlphaFoldDB" id="A0A9D5CF00"/>
<keyword evidence="4" id="KW-0479">Metal-binding</keyword>
<feature type="domain" description="RING-type" evidence="10">
    <location>
        <begin position="501"/>
        <end position="542"/>
    </location>
</feature>
<feature type="compositionally biased region" description="Low complexity" evidence="9">
    <location>
        <begin position="220"/>
        <end position="236"/>
    </location>
</feature>
<evidence type="ECO:0000313" key="12">
    <source>
        <dbReference type="Proteomes" id="UP001085076"/>
    </source>
</evidence>
<sequence>MGQQNMQCSYQMPFLKSEHDHARFNRDHDPFQGNNVNYPSQSMEPVMAISGVTADIGLNQARIHHDMNKNPYGIIQNSHLPTNTDFAGSMSLNPDNHHTIPSFSSFYVSSNDGSADKLPSSVTSRPIEVGIDEHGAHNGFADYLRGSYKRRNAGVVPGNRYHENGLSSSHVASSSLSVISEQPQCNEPYESGFHSLNPSTITPTGNGGNHVLQTTEGSRRSVWSRSSGATLPSSSSAVHHNNYLHQGNCIGQSTPPDSGWMAQFGNNAGSGGYSNWSNPHSVTHLQGTYFGSRDVEMANMGVQGYQEIPFSANSAFLFHPTPMPNPLPIPTFHQHLPPLHNAAVQNYGQHINFPGPSYQLPHHSLCPSNMNPSFNSLDSCHRFLACPPNAELICRPQQQLQSTILVNHRNLRILSTEDPAVLELPRFYSVGDVDRHRDMRLDIDDMSYEELLALEEQIGDVSTGLTEESILQNLKTCFHIASSRSSFSDSSSRSSPENETCTVCQVEYEENERLGILNCGHKYHADCIKQWLLVKNICPICKTSAFATDDKRDA</sequence>
<reference evidence="11" key="1">
    <citation type="submission" date="2021-03" db="EMBL/GenBank/DDBJ databases">
        <authorList>
            <person name="Li Z."/>
            <person name="Yang C."/>
        </authorList>
    </citation>
    <scope>NUCLEOTIDE SEQUENCE</scope>
    <source>
        <strain evidence="11">Dzin_1.0</strain>
        <tissue evidence="11">Leaf</tissue>
    </source>
</reference>
<comment type="caution">
    <text evidence="11">The sequence shown here is derived from an EMBL/GenBank/DDBJ whole genome shotgun (WGS) entry which is preliminary data.</text>
</comment>
<evidence type="ECO:0000256" key="6">
    <source>
        <dbReference type="ARBA" id="ARBA00022786"/>
    </source>
</evidence>
<proteinExistence type="predicted"/>
<dbReference type="GO" id="GO:0061630">
    <property type="term" value="F:ubiquitin protein ligase activity"/>
    <property type="evidence" value="ECO:0007669"/>
    <property type="project" value="UniProtKB-EC"/>
</dbReference>